<keyword evidence="1" id="KW-1133">Transmembrane helix</keyword>
<dbReference type="InterPro" id="IPR032675">
    <property type="entry name" value="LRR_dom_sf"/>
</dbReference>
<keyword evidence="1" id="KW-0812">Transmembrane</keyword>
<dbReference type="EMBL" id="JARYMX010000003">
    <property type="protein sequence ID" value="KAJ9555898.1"/>
    <property type="molecule type" value="Genomic_DNA"/>
</dbReference>
<accession>A0AA38T7Q4</accession>
<sequence length="169" mass="18937">MKSIETLDFSHNDISGLIPQSLTKVNELTILDVSYNKLTGRIPVGGQMRTMNELNYYANNSGLCGMQIRIKCPKDISSSEPIEKEDENSSWISWEGTLIGFPIGFFLSFLIMAYSLNYLCVQILVKTCGISKLDNGDKTQTFVKEKLQQNSTMKSCLSTSMKPKLKCLT</sequence>
<keyword evidence="1" id="KW-0472">Membrane</keyword>
<dbReference type="PANTHER" id="PTHR48065">
    <property type="entry name" value="OS10G0469600 PROTEIN"/>
    <property type="match status" value="1"/>
</dbReference>
<dbReference type="SUPFAM" id="SSF52058">
    <property type="entry name" value="L domain-like"/>
    <property type="match status" value="1"/>
</dbReference>
<organism evidence="2 3">
    <name type="scientific">Centaurea solstitialis</name>
    <name type="common">yellow star-thistle</name>
    <dbReference type="NCBI Taxonomy" id="347529"/>
    <lineage>
        <taxon>Eukaryota</taxon>
        <taxon>Viridiplantae</taxon>
        <taxon>Streptophyta</taxon>
        <taxon>Embryophyta</taxon>
        <taxon>Tracheophyta</taxon>
        <taxon>Spermatophyta</taxon>
        <taxon>Magnoliopsida</taxon>
        <taxon>eudicotyledons</taxon>
        <taxon>Gunneridae</taxon>
        <taxon>Pentapetalae</taxon>
        <taxon>asterids</taxon>
        <taxon>campanulids</taxon>
        <taxon>Asterales</taxon>
        <taxon>Asteraceae</taxon>
        <taxon>Carduoideae</taxon>
        <taxon>Cardueae</taxon>
        <taxon>Centaureinae</taxon>
        <taxon>Centaurea</taxon>
    </lineage>
</organism>
<proteinExistence type="predicted"/>
<evidence type="ECO:0000313" key="3">
    <source>
        <dbReference type="Proteomes" id="UP001172457"/>
    </source>
</evidence>
<dbReference type="InterPro" id="IPR001611">
    <property type="entry name" value="Leu-rich_rpt"/>
</dbReference>
<feature type="transmembrane region" description="Helical" evidence="1">
    <location>
        <begin position="99"/>
        <end position="125"/>
    </location>
</feature>
<dbReference type="AlphaFoldDB" id="A0AA38T7Q4"/>
<evidence type="ECO:0000313" key="2">
    <source>
        <dbReference type="EMBL" id="KAJ9555898.1"/>
    </source>
</evidence>
<protein>
    <submittedName>
        <fullName evidence="2">Uncharacterized protein</fullName>
    </submittedName>
</protein>
<name>A0AA38T7Q4_9ASTR</name>
<gene>
    <name evidence="2" type="ORF">OSB04_010512</name>
</gene>
<keyword evidence="3" id="KW-1185">Reference proteome</keyword>
<reference evidence="2" key="1">
    <citation type="submission" date="2023-03" db="EMBL/GenBank/DDBJ databases">
        <title>Chromosome-scale reference genome and RAD-based genetic map of yellow starthistle (Centaurea solstitialis) reveal putative structural variation and QTLs associated with invader traits.</title>
        <authorList>
            <person name="Reatini B."/>
            <person name="Cang F.A."/>
            <person name="Jiang Q."/>
            <person name="Mckibben M.T.W."/>
            <person name="Barker M.S."/>
            <person name="Rieseberg L.H."/>
            <person name="Dlugosch K.M."/>
        </authorList>
    </citation>
    <scope>NUCLEOTIDE SEQUENCE</scope>
    <source>
        <strain evidence="2">CAN-66</strain>
        <tissue evidence="2">Leaf</tissue>
    </source>
</reference>
<dbReference type="Pfam" id="PF00560">
    <property type="entry name" value="LRR_1"/>
    <property type="match status" value="2"/>
</dbReference>
<dbReference type="Gene3D" id="3.80.10.10">
    <property type="entry name" value="Ribonuclease Inhibitor"/>
    <property type="match status" value="1"/>
</dbReference>
<dbReference type="PANTHER" id="PTHR48065:SF23">
    <property type="entry name" value="LEUCINE-RICH REPEAT-CONTAINING N-TERMINAL PLANT-TYPE DOMAIN-CONTAINING PROTEIN"/>
    <property type="match status" value="1"/>
</dbReference>
<dbReference type="Proteomes" id="UP001172457">
    <property type="component" value="Chromosome 3"/>
</dbReference>
<comment type="caution">
    <text evidence="2">The sequence shown here is derived from an EMBL/GenBank/DDBJ whole genome shotgun (WGS) entry which is preliminary data.</text>
</comment>
<evidence type="ECO:0000256" key="1">
    <source>
        <dbReference type="SAM" id="Phobius"/>
    </source>
</evidence>